<evidence type="ECO:0000256" key="1">
    <source>
        <dbReference type="ARBA" id="ARBA00004323"/>
    </source>
</evidence>
<dbReference type="GO" id="GO:0016757">
    <property type="term" value="F:glycosyltransferase activity"/>
    <property type="evidence" value="ECO:0007669"/>
    <property type="project" value="UniProtKB-KW"/>
</dbReference>
<sequence length="158" mass="18067">MCLCSYRNAQKKPGPLKRRVSVYGNASLLMPAFATPLNTRASITALKALWLPSPQLRVVFFSSSYLKGLDRFWKGRGLKEKCLSTGFMLINVALELCDHVDVYGFWPFSINLEKQTIPHHYFENNIPRVSLHYMPEEFVRLLQLHSQGALTLHLQPCS</sequence>
<dbReference type="GO" id="GO:0000139">
    <property type="term" value="C:Golgi membrane"/>
    <property type="evidence" value="ECO:0007669"/>
    <property type="project" value="UniProtKB-SubCell"/>
</dbReference>
<evidence type="ECO:0000256" key="10">
    <source>
        <dbReference type="ARBA" id="ARBA00023180"/>
    </source>
</evidence>
<dbReference type="InterPro" id="IPR050943">
    <property type="entry name" value="Glycosyltr_29_Sialyltrsf"/>
</dbReference>
<comment type="subcellular location">
    <subcellularLocation>
        <location evidence="1">Golgi apparatus membrane</location>
        <topology evidence="1">Single-pass type II membrane protein</topology>
    </subcellularLocation>
</comment>
<comment type="caution">
    <text evidence="11">The sequence shown here is derived from an EMBL/GenBank/DDBJ whole genome shotgun (WGS) entry which is preliminary data.</text>
</comment>
<evidence type="ECO:0000256" key="9">
    <source>
        <dbReference type="ARBA" id="ARBA00023136"/>
    </source>
</evidence>
<dbReference type="Pfam" id="PF00777">
    <property type="entry name" value="Glyco_transf_29"/>
    <property type="match status" value="1"/>
</dbReference>
<evidence type="ECO:0000256" key="4">
    <source>
        <dbReference type="ARBA" id="ARBA00022679"/>
    </source>
</evidence>
<gene>
    <name evidence="11" type="ORF">M9458_056507</name>
</gene>
<evidence type="ECO:0008006" key="13">
    <source>
        <dbReference type="Google" id="ProtNLM"/>
    </source>
</evidence>
<organism evidence="11 12">
    <name type="scientific">Cirrhinus mrigala</name>
    <name type="common">Mrigala</name>
    <dbReference type="NCBI Taxonomy" id="683832"/>
    <lineage>
        <taxon>Eukaryota</taxon>
        <taxon>Metazoa</taxon>
        <taxon>Chordata</taxon>
        <taxon>Craniata</taxon>
        <taxon>Vertebrata</taxon>
        <taxon>Euteleostomi</taxon>
        <taxon>Actinopterygii</taxon>
        <taxon>Neopterygii</taxon>
        <taxon>Teleostei</taxon>
        <taxon>Ostariophysi</taxon>
        <taxon>Cypriniformes</taxon>
        <taxon>Cyprinidae</taxon>
        <taxon>Labeoninae</taxon>
        <taxon>Labeonini</taxon>
        <taxon>Cirrhinus</taxon>
    </lineage>
</organism>
<keyword evidence="10" id="KW-0325">Glycoprotein</keyword>
<dbReference type="Gene3D" id="3.90.1480.20">
    <property type="entry name" value="Glycosyl transferase family 29"/>
    <property type="match status" value="1"/>
</dbReference>
<dbReference type="EMBL" id="JAMKFB020000710">
    <property type="protein sequence ID" value="KAL0148186.1"/>
    <property type="molecule type" value="Genomic_DNA"/>
</dbReference>
<accession>A0ABD0MI64</accession>
<evidence type="ECO:0000256" key="7">
    <source>
        <dbReference type="ARBA" id="ARBA00022989"/>
    </source>
</evidence>
<evidence type="ECO:0000313" key="11">
    <source>
        <dbReference type="EMBL" id="KAL0148186.1"/>
    </source>
</evidence>
<evidence type="ECO:0000256" key="6">
    <source>
        <dbReference type="ARBA" id="ARBA00022968"/>
    </source>
</evidence>
<keyword evidence="5" id="KW-0812">Transmembrane</keyword>
<dbReference type="AlphaFoldDB" id="A0ABD0MI64"/>
<evidence type="ECO:0000256" key="3">
    <source>
        <dbReference type="ARBA" id="ARBA00022676"/>
    </source>
</evidence>
<keyword evidence="9" id="KW-0472">Membrane</keyword>
<dbReference type="PANTHER" id="PTHR11987">
    <property type="entry name" value="ALPHA-2,8-SIALYLTRANSFERASE"/>
    <property type="match status" value="1"/>
</dbReference>
<keyword evidence="7" id="KW-1133">Transmembrane helix</keyword>
<dbReference type="Proteomes" id="UP001529510">
    <property type="component" value="Unassembled WGS sequence"/>
</dbReference>
<reference evidence="11 12" key="1">
    <citation type="submission" date="2024-05" db="EMBL/GenBank/DDBJ databases">
        <title>Genome sequencing and assembly of Indian major carp, Cirrhinus mrigala (Hamilton, 1822).</title>
        <authorList>
            <person name="Mohindra V."/>
            <person name="Chowdhury L.M."/>
            <person name="Lal K."/>
            <person name="Jena J.K."/>
        </authorList>
    </citation>
    <scope>NUCLEOTIDE SEQUENCE [LARGE SCALE GENOMIC DNA]</scope>
    <source>
        <strain evidence="11">CM1030</strain>
        <tissue evidence="11">Blood</tissue>
    </source>
</reference>
<proteinExistence type="inferred from homology"/>
<protein>
    <recommendedName>
        <fullName evidence="13">ST8 alpha-N-acetyl-neuraminide alpha-2,8-sialyltransferase 1</fullName>
    </recommendedName>
</protein>
<evidence type="ECO:0000313" key="12">
    <source>
        <dbReference type="Proteomes" id="UP001529510"/>
    </source>
</evidence>
<evidence type="ECO:0000256" key="2">
    <source>
        <dbReference type="ARBA" id="ARBA00006003"/>
    </source>
</evidence>
<comment type="similarity">
    <text evidence="2">Belongs to the glycosyltransferase 29 family.</text>
</comment>
<keyword evidence="6" id="KW-0735">Signal-anchor</keyword>
<keyword evidence="4" id="KW-0808">Transferase</keyword>
<keyword evidence="8" id="KW-0333">Golgi apparatus</keyword>
<keyword evidence="12" id="KW-1185">Reference proteome</keyword>
<evidence type="ECO:0000256" key="5">
    <source>
        <dbReference type="ARBA" id="ARBA00022692"/>
    </source>
</evidence>
<dbReference type="InterPro" id="IPR038578">
    <property type="entry name" value="GT29-like_sf"/>
</dbReference>
<keyword evidence="3" id="KW-0328">Glycosyltransferase</keyword>
<dbReference type="PANTHER" id="PTHR11987:SF29">
    <property type="entry name" value="ALPHA-2,8-SIALYLTRANSFERASE 8F"/>
    <property type="match status" value="1"/>
</dbReference>
<dbReference type="InterPro" id="IPR001675">
    <property type="entry name" value="Glyco_trans_29"/>
</dbReference>
<evidence type="ECO:0000256" key="8">
    <source>
        <dbReference type="ARBA" id="ARBA00023034"/>
    </source>
</evidence>
<name>A0ABD0MI64_CIRMR</name>